<dbReference type="SMART" id="SM00490">
    <property type="entry name" value="HELICc"/>
    <property type="match status" value="1"/>
</dbReference>
<dbReference type="HOGENOM" id="CLU_065078_0_0_1"/>
<reference evidence="8" key="2">
    <citation type="submission" date="2025-09" db="UniProtKB">
        <authorList>
            <consortium name="Ensembl"/>
        </authorList>
    </citation>
    <scope>IDENTIFICATION</scope>
</reference>
<dbReference type="InterPro" id="IPR013083">
    <property type="entry name" value="Znf_RING/FYVE/PHD"/>
</dbReference>
<reference evidence="8" key="1">
    <citation type="submission" date="2025-08" db="UniProtKB">
        <authorList>
            <consortium name="Ensembl"/>
        </authorList>
    </citation>
    <scope>IDENTIFICATION</scope>
</reference>
<keyword evidence="4" id="KW-0862">Zinc</keyword>
<dbReference type="PANTHER" id="PTHR45865:SF1">
    <property type="entry name" value="E3 UBIQUITIN-PROTEIN LIGASE SHPRH"/>
    <property type="match status" value="1"/>
</dbReference>
<organism evidence="8">
    <name type="scientific">Petromyzon marinus</name>
    <name type="common">Sea lamprey</name>
    <dbReference type="NCBI Taxonomy" id="7757"/>
    <lineage>
        <taxon>Eukaryota</taxon>
        <taxon>Metazoa</taxon>
        <taxon>Chordata</taxon>
        <taxon>Craniata</taxon>
        <taxon>Vertebrata</taxon>
        <taxon>Cyclostomata</taxon>
        <taxon>Hyperoartia</taxon>
        <taxon>Petromyzontiformes</taxon>
        <taxon>Petromyzontidae</taxon>
        <taxon>Petromyzon</taxon>
    </lineage>
</organism>
<dbReference type="Gene3D" id="3.40.50.300">
    <property type="entry name" value="P-loop containing nucleotide triphosphate hydrolases"/>
    <property type="match status" value="1"/>
</dbReference>
<evidence type="ECO:0000256" key="4">
    <source>
        <dbReference type="ARBA" id="ARBA00022833"/>
    </source>
</evidence>
<feature type="domain" description="RING-type" evidence="6">
    <location>
        <begin position="14"/>
        <end position="61"/>
    </location>
</feature>
<dbReference type="AlphaFoldDB" id="S4RLY8"/>
<dbReference type="SUPFAM" id="SSF52540">
    <property type="entry name" value="P-loop containing nucleoside triphosphate hydrolases"/>
    <property type="match status" value="1"/>
</dbReference>
<evidence type="ECO:0000256" key="1">
    <source>
        <dbReference type="ARBA" id="ARBA00022723"/>
    </source>
</evidence>
<dbReference type="InterPro" id="IPR027370">
    <property type="entry name" value="Znf-RING_euk"/>
</dbReference>
<keyword evidence="3" id="KW-0378">Hydrolase</keyword>
<evidence type="ECO:0000259" key="7">
    <source>
        <dbReference type="PROSITE" id="PS51194"/>
    </source>
</evidence>
<dbReference type="InterPro" id="IPR001841">
    <property type="entry name" value="Znf_RING"/>
</dbReference>
<dbReference type="Ensembl" id="ENSPMAT00000006253.1">
    <property type="protein sequence ID" value="ENSPMAP00000006224.1"/>
    <property type="gene ID" value="ENSPMAG00000005655.1"/>
</dbReference>
<keyword evidence="2 5" id="KW-0863">Zinc-finger</keyword>
<dbReference type="PROSITE" id="PS51194">
    <property type="entry name" value="HELICASE_CTER"/>
    <property type="match status" value="1"/>
</dbReference>
<dbReference type="GO" id="GO:0008270">
    <property type="term" value="F:zinc ion binding"/>
    <property type="evidence" value="ECO:0007669"/>
    <property type="project" value="UniProtKB-KW"/>
</dbReference>
<dbReference type="Pfam" id="PF00271">
    <property type="entry name" value="Helicase_C"/>
    <property type="match status" value="1"/>
</dbReference>
<dbReference type="GO" id="GO:0005634">
    <property type="term" value="C:nucleus"/>
    <property type="evidence" value="ECO:0007669"/>
    <property type="project" value="TreeGrafter"/>
</dbReference>
<dbReference type="Gene3D" id="3.30.40.10">
    <property type="entry name" value="Zinc/RING finger domain, C3HC4 (zinc finger)"/>
    <property type="match status" value="1"/>
</dbReference>
<evidence type="ECO:0000259" key="6">
    <source>
        <dbReference type="PROSITE" id="PS50089"/>
    </source>
</evidence>
<dbReference type="InterPro" id="IPR001650">
    <property type="entry name" value="Helicase_C-like"/>
</dbReference>
<dbReference type="InterPro" id="IPR027417">
    <property type="entry name" value="P-loop_NTPase"/>
</dbReference>
<accession>S4RLY8</accession>
<evidence type="ECO:0000256" key="5">
    <source>
        <dbReference type="PROSITE-ProRule" id="PRU00175"/>
    </source>
</evidence>
<dbReference type="GeneTree" id="ENSGT00730000111123"/>
<dbReference type="SMART" id="SM00184">
    <property type="entry name" value="RING"/>
    <property type="match status" value="1"/>
</dbReference>
<proteinExistence type="predicted"/>
<protein>
    <recommendedName>
        <fullName evidence="9">RING-type domain-containing protein</fullName>
    </recommendedName>
</protein>
<dbReference type="CDD" id="cd16569">
    <property type="entry name" value="RING-HC_SHPRH-like"/>
    <property type="match status" value="1"/>
</dbReference>
<evidence type="ECO:0000313" key="8">
    <source>
        <dbReference type="Ensembl" id="ENSPMAP00000006224.1"/>
    </source>
</evidence>
<dbReference type="GO" id="GO:0000209">
    <property type="term" value="P:protein polyubiquitination"/>
    <property type="evidence" value="ECO:0007669"/>
    <property type="project" value="TreeGrafter"/>
</dbReference>
<dbReference type="Pfam" id="PF13445">
    <property type="entry name" value="zf-RING_UBOX"/>
    <property type="match status" value="1"/>
</dbReference>
<dbReference type="CDD" id="cd18793">
    <property type="entry name" value="SF2_C_SNF"/>
    <property type="match status" value="1"/>
</dbReference>
<evidence type="ECO:0000256" key="3">
    <source>
        <dbReference type="ARBA" id="ARBA00022801"/>
    </source>
</evidence>
<dbReference type="GO" id="GO:0016787">
    <property type="term" value="F:hydrolase activity"/>
    <property type="evidence" value="ECO:0007669"/>
    <property type="project" value="UniProtKB-KW"/>
</dbReference>
<keyword evidence="1" id="KW-0479">Metal-binding</keyword>
<dbReference type="PROSITE" id="PS50089">
    <property type="entry name" value="ZF_RING_2"/>
    <property type="match status" value="1"/>
</dbReference>
<dbReference type="STRING" id="7757.ENSPMAP00000006224"/>
<sequence>QSQDKSGQLNPDPCPICSRNFGKQWVVLQCGHCFCNECTAIQMAQYSVGSQRSAIRCAVCRHTTLHHEVSYVSTVGDGDQADDVTVKGSHSTKVEAVIRELMKIHMSDPEAKSLVFSTWQDVLDIIGKALKKNGIYFAQINGIHRFQENLSAFKHDPGTNVLLLPLHTGSNGLNIIEATHVILVEPILNPATEMQAIGRVHRIGQTRPTVVHRFAVKSTIEEKMVAMLKSAEKIEPHNIFKLF</sequence>
<feature type="domain" description="Helicase C-terminal" evidence="7">
    <location>
        <begin position="97"/>
        <end position="243"/>
    </location>
</feature>
<dbReference type="GO" id="GO:0061630">
    <property type="term" value="F:ubiquitin protein ligase activity"/>
    <property type="evidence" value="ECO:0007669"/>
    <property type="project" value="TreeGrafter"/>
</dbReference>
<dbReference type="GO" id="GO:0006974">
    <property type="term" value="P:DNA damage response"/>
    <property type="evidence" value="ECO:0007669"/>
    <property type="project" value="TreeGrafter"/>
</dbReference>
<evidence type="ECO:0000256" key="2">
    <source>
        <dbReference type="ARBA" id="ARBA00022771"/>
    </source>
</evidence>
<evidence type="ECO:0008006" key="9">
    <source>
        <dbReference type="Google" id="ProtNLM"/>
    </source>
</evidence>
<name>S4RLY8_PETMA</name>
<dbReference type="InterPro" id="IPR052583">
    <property type="entry name" value="ATP-helicase/E3_Ub-Ligase"/>
</dbReference>
<dbReference type="SUPFAM" id="SSF57850">
    <property type="entry name" value="RING/U-box"/>
    <property type="match status" value="1"/>
</dbReference>
<dbReference type="PANTHER" id="PTHR45865">
    <property type="entry name" value="E3 UBIQUITIN-PROTEIN LIGASE SHPRH FAMILY MEMBER"/>
    <property type="match status" value="1"/>
</dbReference>
<dbReference type="OMA" id="ICKCEAV"/>
<dbReference type="InterPro" id="IPR049730">
    <property type="entry name" value="SNF2/RAD54-like_C"/>
</dbReference>